<dbReference type="PANTHER" id="PTHR10434">
    <property type="entry name" value="1-ACYL-SN-GLYCEROL-3-PHOSPHATE ACYLTRANSFERASE"/>
    <property type="match status" value="1"/>
</dbReference>
<reference evidence="5" key="1">
    <citation type="submission" date="2018-05" db="EMBL/GenBank/DDBJ databases">
        <authorList>
            <person name="Lanie J.A."/>
            <person name="Ng W.-L."/>
            <person name="Kazmierczak K.M."/>
            <person name="Andrzejewski T.M."/>
            <person name="Davidsen T.M."/>
            <person name="Wayne K.J."/>
            <person name="Tettelin H."/>
            <person name="Glass J.I."/>
            <person name="Rusch D."/>
            <person name="Podicherti R."/>
            <person name="Tsui H.-C.T."/>
            <person name="Winkler M.E."/>
        </authorList>
    </citation>
    <scope>NUCLEOTIDE SEQUENCE</scope>
</reference>
<evidence type="ECO:0000256" key="2">
    <source>
        <dbReference type="ARBA" id="ARBA00023315"/>
    </source>
</evidence>
<keyword evidence="2" id="KW-0012">Acyltransferase</keyword>
<keyword evidence="3" id="KW-0812">Transmembrane</keyword>
<keyword evidence="3" id="KW-1133">Transmembrane helix</keyword>
<evidence type="ECO:0000259" key="4">
    <source>
        <dbReference type="SMART" id="SM00563"/>
    </source>
</evidence>
<proteinExistence type="predicted"/>
<dbReference type="EMBL" id="UINC01000283">
    <property type="protein sequence ID" value="SUZ52595.1"/>
    <property type="molecule type" value="Genomic_DNA"/>
</dbReference>
<organism evidence="5">
    <name type="scientific">marine metagenome</name>
    <dbReference type="NCBI Taxonomy" id="408172"/>
    <lineage>
        <taxon>unclassified sequences</taxon>
        <taxon>metagenomes</taxon>
        <taxon>ecological metagenomes</taxon>
    </lineage>
</organism>
<accession>A0A381NDF3</accession>
<evidence type="ECO:0000256" key="3">
    <source>
        <dbReference type="SAM" id="Phobius"/>
    </source>
</evidence>
<evidence type="ECO:0000256" key="1">
    <source>
        <dbReference type="ARBA" id="ARBA00022679"/>
    </source>
</evidence>
<name>A0A381NDF3_9ZZZZ</name>
<dbReference type="GO" id="GO:0003841">
    <property type="term" value="F:1-acylglycerol-3-phosphate O-acyltransferase activity"/>
    <property type="evidence" value="ECO:0007669"/>
    <property type="project" value="TreeGrafter"/>
</dbReference>
<feature type="transmembrane region" description="Helical" evidence="3">
    <location>
        <begin position="15"/>
        <end position="37"/>
    </location>
</feature>
<evidence type="ECO:0000313" key="5">
    <source>
        <dbReference type="EMBL" id="SUZ52595.1"/>
    </source>
</evidence>
<keyword evidence="1" id="KW-0808">Transferase</keyword>
<dbReference type="SMART" id="SM00563">
    <property type="entry name" value="PlsC"/>
    <property type="match status" value="1"/>
</dbReference>
<dbReference type="InterPro" id="IPR002123">
    <property type="entry name" value="Plipid/glycerol_acylTrfase"/>
</dbReference>
<dbReference type="GO" id="GO:0006654">
    <property type="term" value="P:phosphatidic acid biosynthetic process"/>
    <property type="evidence" value="ECO:0007669"/>
    <property type="project" value="TreeGrafter"/>
</dbReference>
<protein>
    <recommendedName>
        <fullName evidence="4">Phospholipid/glycerol acyltransferase domain-containing protein</fullName>
    </recommendedName>
</protein>
<sequence>MENFVSFTVWLRSSLFFGGMVVSILVFWPVSMVAWVLPIVQRMRVIGAWAWFINRWLGATCGLHYEVSGLENLPQQPGVILSKHQSAWETIVFQVIFPPQTWALKREALWIPFFGWGLAATDPIAINRSTRVRALDQLCEQGKIKLAEGRWVVIFPEGTRIPPGEQGRYFPGGAMLAVRAGVPVIPVAHNAGQYWGRRSFLKYPGTITVRIGPAIDTRNVKAREVNKAAAVWIEDTMQELYRNNPPSPTTP</sequence>
<dbReference type="SUPFAM" id="SSF69593">
    <property type="entry name" value="Glycerol-3-phosphate (1)-acyltransferase"/>
    <property type="match status" value="1"/>
</dbReference>
<dbReference type="CDD" id="cd07989">
    <property type="entry name" value="LPLAT_AGPAT-like"/>
    <property type="match status" value="1"/>
</dbReference>
<keyword evidence="3" id="KW-0472">Membrane</keyword>
<dbReference type="AlphaFoldDB" id="A0A381NDF3"/>
<dbReference type="Pfam" id="PF01553">
    <property type="entry name" value="Acyltransferase"/>
    <property type="match status" value="1"/>
</dbReference>
<gene>
    <name evidence="5" type="ORF">METZ01_LOCUS5449</name>
</gene>
<dbReference type="PANTHER" id="PTHR10434:SF40">
    <property type="entry name" value="1-ACYL-SN-GLYCEROL-3-PHOSPHATE ACYLTRANSFERASE"/>
    <property type="match status" value="1"/>
</dbReference>
<feature type="domain" description="Phospholipid/glycerol acyltransferase" evidence="4">
    <location>
        <begin position="78"/>
        <end position="192"/>
    </location>
</feature>